<dbReference type="PANTHER" id="PTHR24220">
    <property type="entry name" value="IMPORT ATP-BINDING PROTEIN"/>
    <property type="match status" value="1"/>
</dbReference>
<keyword evidence="2" id="KW-0813">Transport</keyword>
<organism evidence="6 7">
    <name type="scientific">Weissella coleopterorum</name>
    <dbReference type="NCBI Taxonomy" id="2714949"/>
    <lineage>
        <taxon>Bacteria</taxon>
        <taxon>Bacillati</taxon>
        <taxon>Bacillota</taxon>
        <taxon>Bacilli</taxon>
        <taxon>Lactobacillales</taxon>
        <taxon>Lactobacillaceae</taxon>
        <taxon>Weissella</taxon>
    </lineage>
</organism>
<evidence type="ECO:0000256" key="1">
    <source>
        <dbReference type="ARBA" id="ARBA00005417"/>
    </source>
</evidence>
<evidence type="ECO:0000256" key="2">
    <source>
        <dbReference type="ARBA" id="ARBA00022448"/>
    </source>
</evidence>
<keyword evidence="3" id="KW-0547">Nucleotide-binding</keyword>
<dbReference type="PROSITE" id="PS00211">
    <property type="entry name" value="ABC_TRANSPORTER_1"/>
    <property type="match status" value="1"/>
</dbReference>
<evidence type="ECO:0000256" key="4">
    <source>
        <dbReference type="ARBA" id="ARBA00022840"/>
    </source>
</evidence>
<protein>
    <submittedName>
        <fullName evidence="6">ABC transporter ATP-binding protein</fullName>
    </submittedName>
</protein>
<dbReference type="Proteomes" id="UP000500741">
    <property type="component" value="Chromosome"/>
</dbReference>
<dbReference type="SUPFAM" id="SSF52540">
    <property type="entry name" value="P-loop containing nucleoside triphosphate hydrolases"/>
    <property type="match status" value="1"/>
</dbReference>
<comment type="similarity">
    <text evidence="1">Belongs to the ABC transporter superfamily.</text>
</comment>
<dbReference type="PROSITE" id="PS50893">
    <property type="entry name" value="ABC_TRANSPORTER_2"/>
    <property type="match status" value="1"/>
</dbReference>
<dbReference type="KEGG" id="wco:G7084_01810"/>
<name>A0A6G8AYM7_9LACO</name>
<accession>A0A6G8AYM7</accession>
<dbReference type="AlphaFoldDB" id="A0A6G8AYM7"/>
<evidence type="ECO:0000313" key="7">
    <source>
        <dbReference type="Proteomes" id="UP000500741"/>
    </source>
</evidence>
<dbReference type="SMART" id="SM00382">
    <property type="entry name" value="AAA"/>
    <property type="match status" value="1"/>
</dbReference>
<dbReference type="InterPro" id="IPR003439">
    <property type="entry name" value="ABC_transporter-like_ATP-bd"/>
</dbReference>
<sequence>MTLKIRKLSHWYASEDQKLYEDVDLTFEAGKFYSIVGESGSGKTTLLSFLAGLDVPRQGDITVDGVSIYQIGLTKYRQKYVSTIYQAYNLLNTMTVYQNIETALAITKSSHLGDKKYILSTLERVGISREQAKLPVRKLSGGEQQRVAIVRALLVDARIVAADEPTGNLDHTNSQLIVDLFKELASEHGKTVIMITHDQQLAGQADIQIKLKQNHFVVDNQV</sequence>
<reference evidence="6 7" key="1">
    <citation type="submission" date="2020-03" db="EMBL/GenBank/DDBJ databases">
        <title>Weissella sp. nov., isolated from Cybister lewisianus.</title>
        <authorList>
            <person name="Hyun D.-W."/>
            <person name="Bae J.-W."/>
        </authorList>
    </citation>
    <scope>NUCLEOTIDE SEQUENCE [LARGE SCALE GENOMIC DNA]</scope>
    <source>
        <strain evidence="6 7">HDW19</strain>
    </source>
</reference>
<keyword evidence="4 6" id="KW-0067">ATP-binding</keyword>
<evidence type="ECO:0000256" key="3">
    <source>
        <dbReference type="ARBA" id="ARBA00022741"/>
    </source>
</evidence>
<dbReference type="InterPro" id="IPR017871">
    <property type="entry name" value="ABC_transporter-like_CS"/>
</dbReference>
<dbReference type="GO" id="GO:0022857">
    <property type="term" value="F:transmembrane transporter activity"/>
    <property type="evidence" value="ECO:0007669"/>
    <property type="project" value="TreeGrafter"/>
</dbReference>
<gene>
    <name evidence="6" type="ORF">G7084_01810</name>
</gene>
<dbReference type="Pfam" id="PF00005">
    <property type="entry name" value="ABC_tran"/>
    <property type="match status" value="1"/>
</dbReference>
<dbReference type="GO" id="GO:0005886">
    <property type="term" value="C:plasma membrane"/>
    <property type="evidence" value="ECO:0007669"/>
    <property type="project" value="TreeGrafter"/>
</dbReference>
<dbReference type="CDD" id="cd03255">
    <property type="entry name" value="ABC_MJ0796_LolCDE_FtsE"/>
    <property type="match status" value="1"/>
</dbReference>
<dbReference type="InterPro" id="IPR015854">
    <property type="entry name" value="ABC_transpr_LolD-like"/>
</dbReference>
<feature type="domain" description="ABC transporter" evidence="5">
    <location>
        <begin position="3"/>
        <end position="221"/>
    </location>
</feature>
<proteinExistence type="inferred from homology"/>
<evidence type="ECO:0000313" key="6">
    <source>
        <dbReference type="EMBL" id="QIL50168.1"/>
    </source>
</evidence>
<dbReference type="RefSeq" id="WP_166009506.1">
    <property type="nucleotide sequence ID" value="NZ_CP049888.1"/>
</dbReference>
<dbReference type="GO" id="GO:0005524">
    <property type="term" value="F:ATP binding"/>
    <property type="evidence" value="ECO:0007669"/>
    <property type="project" value="UniProtKB-KW"/>
</dbReference>
<dbReference type="EMBL" id="CP049888">
    <property type="protein sequence ID" value="QIL50168.1"/>
    <property type="molecule type" value="Genomic_DNA"/>
</dbReference>
<dbReference type="InterPro" id="IPR017911">
    <property type="entry name" value="MacB-like_ATP-bd"/>
</dbReference>
<evidence type="ECO:0000259" key="5">
    <source>
        <dbReference type="PROSITE" id="PS50893"/>
    </source>
</evidence>
<dbReference type="PANTHER" id="PTHR24220:SF689">
    <property type="entry name" value="LIPOPROTEIN-RELEASING SYSTEM ATP-BINDING PROTEIN LOLD"/>
    <property type="match status" value="1"/>
</dbReference>
<dbReference type="Gene3D" id="3.40.50.300">
    <property type="entry name" value="P-loop containing nucleotide triphosphate hydrolases"/>
    <property type="match status" value="1"/>
</dbReference>
<keyword evidence="7" id="KW-1185">Reference proteome</keyword>
<dbReference type="InterPro" id="IPR003593">
    <property type="entry name" value="AAA+_ATPase"/>
</dbReference>
<dbReference type="GO" id="GO:0016887">
    <property type="term" value="F:ATP hydrolysis activity"/>
    <property type="evidence" value="ECO:0007669"/>
    <property type="project" value="InterPro"/>
</dbReference>
<dbReference type="InterPro" id="IPR027417">
    <property type="entry name" value="P-loop_NTPase"/>
</dbReference>